<reference evidence="2" key="2">
    <citation type="journal article" date="2009" name="Genome Res.">
        <title>Comparative genomic analyses of the human fungal pathogens Coccidioides and their relatives.</title>
        <authorList>
            <person name="Sharpton T.J."/>
            <person name="Stajich J.E."/>
            <person name="Rounsley S.D."/>
            <person name="Gardner M.J."/>
            <person name="Wortman J.R."/>
            <person name="Jordar V.S."/>
            <person name="Maiti R."/>
            <person name="Kodira C.D."/>
            <person name="Neafsey D.E."/>
            <person name="Zeng Q."/>
            <person name="Hung C.-Y."/>
            <person name="McMahan C."/>
            <person name="Muszewska A."/>
            <person name="Grynberg M."/>
            <person name="Mandel M.A."/>
            <person name="Kellner E.M."/>
            <person name="Barker B.M."/>
            <person name="Galgiani J.N."/>
            <person name="Orbach M.J."/>
            <person name="Kirkland T.N."/>
            <person name="Cole G.T."/>
            <person name="Henn M.R."/>
            <person name="Birren B.W."/>
            <person name="Taylor J.W."/>
        </authorList>
    </citation>
    <scope>NUCLEOTIDE SEQUENCE [LARGE SCALE GENOMIC DNA]</scope>
    <source>
        <strain evidence="2">RMSCC 3488</strain>
    </source>
</reference>
<accession>A0A0J6IKG6</accession>
<dbReference type="EMBL" id="DS268114">
    <property type="protein sequence ID" value="KMM72437.1"/>
    <property type="molecule type" value="Genomic_DNA"/>
</dbReference>
<dbReference type="Proteomes" id="UP000054567">
    <property type="component" value="Unassembled WGS sequence"/>
</dbReference>
<gene>
    <name evidence="1" type="ORF">CPAG_08731</name>
</gene>
<name>A0A0J6IKG6_COCPO</name>
<protein>
    <submittedName>
        <fullName evidence="1">Uncharacterized protein</fullName>
    </submittedName>
</protein>
<sequence>MMGSERYPPRHSITQRYVRKSLFVHHATLSDLEPSVDYYGQNGLEGSRRGGDKEPGTVGLSASFQGLFDYINRKRNQVFEAREPHKAFDSSQERSKETNCGRYVEESLIGYIRT</sequence>
<evidence type="ECO:0000313" key="2">
    <source>
        <dbReference type="Proteomes" id="UP000054567"/>
    </source>
</evidence>
<proteinExistence type="predicted"/>
<reference evidence="1 2" key="1">
    <citation type="submission" date="2007-06" db="EMBL/GenBank/DDBJ databases">
        <title>The Genome Sequence of Coccidioides posadasii RMSCC_3488.</title>
        <authorList>
            <consortium name="Coccidioides Genome Resources Consortium"/>
            <consortium name="The Broad Institute Genome Sequencing Platform"/>
            <person name="Henn M.R."/>
            <person name="Sykes S."/>
            <person name="Young S."/>
            <person name="Jaffe D."/>
            <person name="Berlin A."/>
            <person name="Alvarez P."/>
            <person name="Butler J."/>
            <person name="Gnerre S."/>
            <person name="Grabherr M."/>
            <person name="Mauceli E."/>
            <person name="Brockman W."/>
            <person name="Kodira C."/>
            <person name="Alvarado L."/>
            <person name="Zeng Q."/>
            <person name="Crawford M."/>
            <person name="Antoine C."/>
            <person name="Devon K."/>
            <person name="Galgiani J."/>
            <person name="Orsborn K."/>
            <person name="Lewis M.L."/>
            <person name="Nusbaum C."/>
            <person name="Galagan J."/>
            <person name="Birren B."/>
        </authorList>
    </citation>
    <scope>NUCLEOTIDE SEQUENCE [LARGE SCALE GENOMIC DNA]</scope>
    <source>
        <strain evidence="1 2">RMSCC 3488</strain>
    </source>
</reference>
<organism evidence="1 2">
    <name type="scientific">Coccidioides posadasii RMSCC 3488</name>
    <dbReference type="NCBI Taxonomy" id="454284"/>
    <lineage>
        <taxon>Eukaryota</taxon>
        <taxon>Fungi</taxon>
        <taxon>Dikarya</taxon>
        <taxon>Ascomycota</taxon>
        <taxon>Pezizomycotina</taxon>
        <taxon>Eurotiomycetes</taxon>
        <taxon>Eurotiomycetidae</taxon>
        <taxon>Onygenales</taxon>
        <taxon>Onygenaceae</taxon>
        <taxon>Coccidioides</taxon>
    </lineage>
</organism>
<evidence type="ECO:0000313" key="1">
    <source>
        <dbReference type="EMBL" id="KMM72437.1"/>
    </source>
</evidence>
<dbReference type="AlphaFoldDB" id="A0A0J6IKG6"/>
<reference evidence="2" key="3">
    <citation type="journal article" date="2010" name="Genome Res.">
        <title>Population genomic sequencing of Coccidioides fungi reveals recent hybridization and transposon control.</title>
        <authorList>
            <person name="Neafsey D.E."/>
            <person name="Barker B.M."/>
            <person name="Sharpton T.J."/>
            <person name="Stajich J.E."/>
            <person name="Park D.J."/>
            <person name="Whiston E."/>
            <person name="Hung C.-Y."/>
            <person name="McMahan C."/>
            <person name="White J."/>
            <person name="Sykes S."/>
            <person name="Heiman D."/>
            <person name="Young S."/>
            <person name="Zeng Q."/>
            <person name="Abouelleil A."/>
            <person name="Aftuck L."/>
            <person name="Bessette D."/>
            <person name="Brown A."/>
            <person name="FitzGerald M."/>
            <person name="Lui A."/>
            <person name="Macdonald J.P."/>
            <person name="Priest M."/>
            <person name="Orbach M.J."/>
            <person name="Galgiani J.N."/>
            <person name="Kirkland T.N."/>
            <person name="Cole G.T."/>
            <person name="Birren B.W."/>
            <person name="Henn M.R."/>
            <person name="Taylor J.W."/>
            <person name="Rounsley S.D."/>
        </authorList>
    </citation>
    <scope>NUCLEOTIDE SEQUENCE [LARGE SCALE GENOMIC DNA]</scope>
    <source>
        <strain evidence="2">RMSCC 3488</strain>
    </source>
</reference>
<dbReference type="VEuPathDB" id="FungiDB:CPAG_08731"/>